<organism evidence="11">
    <name type="scientific">uncultured Thiotrichaceae bacterium</name>
    <dbReference type="NCBI Taxonomy" id="298394"/>
    <lineage>
        <taxon>Bacteria</taxon>
        <taxon>Pseudomonadati</taxon>
        <taxon>Pseudomonadota</taxon>
        <taxon>Gammaproteobacteria</taxon>
        <taxon>Thiotrichales</taxon>
        <taxon>Thiotrichaceae</taxon>
        <taxon>environmental samples</taxon>
    </lineage>
</organism>
<protein>
    <submittedName>
        <fullName evidence="11">Type II secretion system protein I</fullName>
    </submittedName>
</protein>
<evidence type="ECO:0000256" key="4">
    <source>
        <dbReference type="ARBA" id="ARBA00022481"/>
    </source>
</evidence>
<dbReference type="NCBIfam" id="TIGR02532">
    <property type="entry name" value="IV_pilin_GFxxxE"/>
    <property type="match status" value="1"/>
</dbReference>
<dbReference type="SUPFAM" id="SSF54523">
    <property type="entry name" value="Pili subunits"/>
    <property type="match status" value="1"/>
</dbReference>
<dbReference type="PANTHER" id="PTHR38779:SF2">
    <property type="entry name" value="TYPE II SECRETION SYSTEM PROTEIN I-RELATED"/>
    <property type="match status" value="1"/>
</dbReference>
<keyword evidence="3" id="KW-1003">Cell membrane</keyword>
<keyword evidence="7 9" id="KW-1133">Transmembrane helix</keyword>
<dbReference type="Pfam" id="PF07963">
    <property type="entry name" value="N_methyl"/>
    <property type="match status" value="1"/>
</dbReference>
<dbReference type="InterPro" id="IPR045584">
    <property type="entry name" value="Pilin-like"/>
</dbReference>
<dbReference type="InterPro" id="IPR003413">
    <property type="entry name" value="T2SS_GspI_C"/>
</dbReference>
<dbReference type="PANTHER" id="PTHR38779">
    <property type="entry name" value="TYPE II SECRETION SYSTEM PROTEIN I-RELATED"/>
    <property type="match status" value="1"/>
</dbReference>
<name>A0A6S6SKI1_9GAMM</name>
<sequence>MSKKGGRNNKGFSLIEVMFALFLIVMVIGIATEVAGNSVRNVTSLKESTFARWVGLNQLDMYKIEVAQGTRTVGVGFDEGESEMGNMQWRWVREVGGSSSADLLEMKVSVYRESDSSDDDPVITVKGYIAPPDL</sequence>
<proteinExistence type="inferred from homology"/>
<gene>
    <name evidence="11" type="ORF">HELGO_WM31570</name>
</gene>
<comment type="subcellular location">
    <subcellularLocation>
        <location evidence="1">Cell inner membrane</location>
        <topology evidence="1">Single-pass membrane protein</topology>
    </subcellularLocation>
</comment>
<evidence type="ECO:0000256" key="8">
    <source>
        <dbReference type="ARBA" id="ARBA00023136"/>
    </source>
</evidence>
<evidence type="ECO:0000256" key="1">
    <source>
        <dbReference type="ARBA" id="ARBA00004377"/>
    </source>
</evidence>
<evidence type="ECO:0000256" key="2">
    <source>
        <dbReference type="ARBA" id="ARBA00008358"/>
    </source>
</evidence>
<feature type="transmembrane region" description="Helical" evidence="9">
    <location>
        <begin position="12"/>
        <end position="31"/>
    </location>
</feature>
<dbReference type="AlphaFoldDB" id="A0A6S6SKI1"/>
<evidence type="ECO:0000313" key="11">
    <source>
        <dbReference type="EMBL" id="CAA6805636.1"/>
    </source>
</evidence>
<evidence type="ECO:0000256" key="9">
    <source>
        <dbReference type="SAM" id="Phobius"/>
    </source>
</evidence>
<dbReference type="GO" id="GO:0015627">
    <property type="term" value="C:type II protein secretion system complex"/>
    <property type="evidence" value="ECO:0007669"/>
    <property type="project" value="InterPro"/>
</dbReference>
<dbReference type="Pfam" id="PF02501">
    <property type="entry name" value="T2SSI"/>
    <property type="match status" value="1"/>
</dbReference>
<keyword evidence="5" id="KW-0997">Cell inner membrane</keyword>
<evidence type="ECO:0000256" key="5">
    <source>
        <dbReference type="ARBA" id="ARBA00022519"/>
    </source>
</evidence>
<reference evidence="11" key="1">
    <citation type="submission" date="2020-01" db="EMBL/GenBank/DDBJ databases">
        <authorList>
            <person name="Meier V. D."/>
            <person name="Meier V D."/>
        </authorList>
    </citation>
    <scope>NUCLEOTIDE SEQUENCE</scope>
    <source>
        <strain evidence="11">HLG_WM_MAG_08</strain>
    </source>
</reference>
<evidence type="ECO:0000259" key="10">
    <source>
        <dbReference type="Pfam" id="PF02501"/>
    </source>
</evidence>
<evidence type="ECO:0000256" key="3">
    <source>
        <dbReference type="ARBA" id="ARBA00022475"/>
    </source>
</evidence>
<dbReference type="InterPro" id="IPR010052">
    <property type="entry name" value="T2SS_protein-GspI"/>
</dbReference>
<dbReference type="EMBL" id="CACVAV010000090">
    <property type="protein sequence ID" value="CAA6805636.1"/>
    <property type="molecule type" value="Genomic_DNA"/>
</dbReference>
<dbReference type="PROSITE" id="PS00409">
    <property type="entry name" value="PROKAR_NTER_METHYL"/>
    <property type="match status" value="1"/>
</dbReference>
<dbReference type="GO" id="GO:0005886">
    <property type="term" value="C:plasma membrane"/>
    <property type="evidence" value="ECO:0007669"/>
    <property type="project" value="UniProtKB-SubCell"/>
</dbReference>
<dbReference type="GO" id="GO:0015628">
    <property type="term" value="P:protein secretion by the type II secretion system"/>
    <property type="evidence" value="ECO:0007669"/>
    <property type="project" value="InterPro"/>
</dbReference>
<evidence type="ECO:0000256" key="7">
    <source>
        <dbReference type="ARBA" id="ARBA00022989"/>
    </source>
</evidence>
<keyword evidence="4" id="KW-0488">Methylation</keyword>
<keyword evidence="8 9" id="KW-0472">Membrane</keyword>
<feature type="domain" description="Type II secretion system protein GspI C-terminal" evidence="10">
    <location>
        <begin position="45"/>
        <end position="129"/>
    </location>
</feature>
<evidence type="ECO:0000256" key="6">
    <source>
        <dbReference type="ARBA" id="ARBA00022692"/>
    </source>
</evidence>
<keyword evidence="6 9" id="KW-0812">Transmembrane</keyword>
<dbReference type="InterPro" id="IPR012902">
    <property type="entry name" value="N_methyl_site"/>
</dbReference>
<comment type="similarity">
    <text evidence="2">Belongs to the GSP I family.</text>
</comment>
<accession>A0A6S6SKI1</accession>
<dbReference type="Gene3D" id="3.30.1300.30">
    <property type="entry name" value="GSPII I/J protein-like"/>
    <property type="match status" value="1"/>
</dbReference>